<feature type="compositionally biased region" description="Gly residues" evidence="5">
    <location>
        <begin position="1415"/>
        <end position="1424"/>
    </location>
</feature>
<evidence type="ECO:0000256" key="3">
    <source>
        <dbReference type="ARBA" id="ARBA00022989"/>
    </source>
</evidence>
<evidence type="ECO:0000256" key="4">
    <source>
        <dbReference type="ARBA" id="ARBA00023136"/>
    </source>
</evidence>
<comment type="subcellular location">
    <subcellularLocation>
        <location evidence="1">Membrane</location>
        <topology evidence="1">Multi-pass membrane protein</topology>
    </subcellularLocation>
</comment>
<evidence type="ECO:0008006" key="9">
    <source>
        <dbReference type="Google" id="ProtNLM"/>
    </source>
</evidence>
<feature type="region of interest" description="Disordered" evidence="5">
    <location>
        <begin position="666"/>
        <end position="699"/>
    </location>
</feature>
<feature type="compositionally biased region" description="Low complexity" evidence="5">
    <location>
        <begin position="1221"/>
        <end position="1245"/>
    </location>
</feature>
<feature type="transmembrane region" description="Helical" evidence="6">
    <location>
        <begin position="172"/>
        <end position="192"/>
    </location>
</feature>
<evidence type="ECO:0000256" key="1">
    <source>
        <dbReference type="ARBA" id="ARBA00004141"/>
    </source>
</evidence>
<dbReference type="EMBL" id="JAAAIP010000128">
    <property type="protein sequence ID" value="KAG0324999.1"/>
    <property type="molecule type" value="Genomic_DNA"/>
</dbReference>
<evidence type="ECO:0000256" key="2">
    <source>
        <dbReference type="ARBA" id="ARBA00022692"/>
    </source>
</evidence>
<evidence type="ECO:0000256" key="6">
    <source>
        <dbReference type="SAM" id="Phobius"/>
    </source>
</evidence>
<dbReference type="OrthoDB" id="5348404at2759"/>
<feature type="compositionally biased region" description="Basic and acidic residues" evidence="5">
    <location>
        <begin position="398"/>
        <end position="416"/>
    </location>
</feature>
<feature type="compositionally biased region" description="Low complexity" evidence="5">
    <location>
        <begin position="322"/>
        <end position="351"/>
    </location>
</feature>
<feature type="compositionally biased region" description="Basic residues" evidence="5">
    <location>
        <begin position="499"/>
        <end position="509"/>
    </location>
</feature>
<evidence type="ECO:0000313" key="7">
    <source>
        <dbReference type="EMBL" id="KAG0324999.1"/>
    </source>
</evidence>
<feature type="compositionally biased region" description="Low complexity" evidence="5">
    <location>
        <begin position="364"/>
        <end position="380"/>
    </location>
</feature>
<feature type="compositionally biased region" description="Basic and acidic residues" evidence="5">
    <location>
        <begin position="1066"/>
        <end position="1088"/>
    </location>
</feature>
<feature type="region of interest" description="Disordered" evidence="5">
    <location>
        <begin position="1400"/>
        <end position="1486"/>
    </location>
</feature>
<feature type="transmembrane region" description="Helical" evidence="6">
    <location>
        <begin position="204"/>
        <end position="226"/>
    </location>
</feature>
<feature type="transmembrane region" description="Helical" evidence="6">
    <location>
        <begin position="107"/>
        <end position="125"/>
    </location>
</feature>
<dbReference type="GO" id="GO:0016020">
    <property type="term" value="C:membrane"/>
    <property type="evidence" value="ECO:0007669"/>
    <property type="project" value="UniProtKB-SubCell"/>
</dbReference>
<feature type="compositionally biased region" description="Basic and acidic residues" evidence="5">
    <location>
        <begin position="566"/>
        <end position="585"/>
    </location>
</feature>
<feature type="compositionally biased region" description="Acidic residues" evidence="5">
    <location>
        <begin position="517"/>
        <end position="526"/>
    </location>
</feature>
<comment type="caution">
    <text evidence="7">The sequence shown here is derived from an EMBL/GenBank/DDBJ whole genome shotgun (WGS) entry which is preliminary data.</text>
</comment>
<dbReference type="SMART" id="SM01417">
    <property type="entry name" value="Solute_trans_a"/>
    <property type="match status" value="1"/>
</dbReference>
<evidence type="ECO:0000256" key="5">
    <source>
        <dbReference type="SAM" id="MobiDB-lite"/>
    </source>
</evidence>
<feature type="compositionally biased region" description="Basic and acidic residues" evidence="5">
    <location>
        <begin position="1260"/>
        <end position="1291"/>
    </location>
</feature>
<feature type="compositionally biased region" description="Low complexity" evidence="5">
    <location>
        <begin position="688"/>
        <end position="697"/>
    </location>
</feature>
<dbReference type="Proteomes" id="UP000738325">
    <property type="component" value="Unassembled WGS sequence"/>
</dbReference>
<protein>
    <recommendedName>
        <fullName evidence="9">DUF300-domain-containing protein</fullName>
    </recommendedName>
</protein>
<dbReference type="Pfam" id="PF03619">
    <property type="entry name" value="Solute_trans_a"/>
    <property type="match status" value="1"/>
</dbReference>
<accession>A0A9P6RPX6</accession>
<feature type="compositionally biased region" description="Basic and acidic residues" evidence="5">
    <location>
        <begin position="1031"/>
        <end position="1047"/>
    </location>
</feature>
<reference evidence="7" key="1">
    <citation type="journal article" date="2020" name="Fungal Divers.">
        <title>Resolving the Mortierellaceae phylogeny through synthesis of multi-gene phylogenetics and phylogenomics.</title>
        <authorList>
            <person name="Vandepol N."/>
            <person name="Liber J."/>
            <person name="Desiro A."/>
            <person name="Na H."/>
            <person name="Kennedy M."/>
            <person name="Barry K."/>
            <person name="Grigoriev I.V."/>
            <person name="Miller A.N."/>
            <person name="O'Donnell K."/>
            <person name="Stajich J.E."/>
            <person name="Bonito G."/>
        </authorList>
    </citation>
    <scope>NUCLEOTIDE SEQUENCE</scope>
    <source>
        <strain evidence="7">REB-010B</strain>
    </source>
</reference>
<keyword evidence="4 6" id="KW-0472">Membrane</keyword>
<feature type="compositionally biased region" description="Basic and acidic residues" evidence="5">
    <location>
        <begin position="949"/>
        <end position="980"/>
    </location>
</feature>
<gene>
    <name evidence="7" type="ORF">BGZ99_001154</name>
</gene>
<feature type="region of interest" description="Disordered" evidence="5">
    <location>
        <begin position="787"/>
        <end position="822"/>
    </location>
</feature>
<proteinExistence type="predicted"/>
<feature type="transmembrane region" description="Helical" evidence="6">
    <location>
        <begin position="238"/>
        <end position="266"/>
    </location>
</feature>
<name>A0A9P6RPX6_9FUNG</name>
<feature type="region of interest" description="Disordered" evidence="5">
    <location>
        <begin position="1321"/>
        <end position="1376"/>
    </location>
</feature>
<feature type="transmembrane region" description="Helical" evidence="6">
    <location>
        <begin position="74"/>
        <end position="95"/>
    </location>
</feature>
<organism evidence="7 8">
    <name type="scientific">Dissophora globulifera</name>
    <dbReference type="NCBI Taxonomy" id="979702"/>
    <lineage>
        <taxon>Eukaryota</taxon>
        <taxon>Fungi</taxon>
        <taxon>Fungi incertae sedis</taxon>
        <taxon>Mucoromycota</taxon>
        <taxon>Mortierellomycotina</taxon>
        <taxon>Mortierellomycetes</taxon>
        <taxon>Mortierellales</taxon>
        <taxon>Mortierellaceae</taxon>
        <taxon>Dissophora</taxon>
    </lineage>
</organism>
<feature type="compositionally biased region" description="Basic and acidic residues" evidence="5">
    <location>
        <begin position="795"/>
        <end position="822"/>
    </location>
</feature>
<feature type="region of interest" description="Disordered" evidence="5">
    <location>
        <begin position="318"/>
        <end position="420"/>
    </location>
</feature>
<evidence type="ECO:0000313" key="8">
    <source>
        <dbReference type="Proteomes" id="UP000738325"/>
    </source>
</evidence>
<feature type="compositionally biased region" description="Polar residues" evidence="5">
    <location>
        <begin position="1112"/>
        <end position="1124"/>
    </location>
</feature>
<sequence length="1486" mass="167813">MSADNGTVIAPNGCPIESLPEDPTHLFSSKGITLDLPRIGWIASGCFTVLSTAISLVLIYRHCQYYTKPNQQRYIVRMLLMVPIYAITSWFSFVYVREAVYYDTIRVLYEAFVIASFLILLLQYLGDSLEDQKRALKRHKKTERWFFPLCCLKYNPSRPHFLQYMKWGILQYVPLNVFATVLTIVLQIQGAYCESSWNPKFGHVWILIINTTSVTIATYFLIMFYFTIREDLKEYSPFYKFLAVKLVIFFSFWQSVLIEGLVYFGFIKATTYWSTNDISVGINAVLIDVEMVFFALMHLKAFSYKPYVPLVPNPDLPQHQQGLLSNNSAGNNNNNNNNYNGNGDGDLNSNDTSPNHGNLNQNEPNSNRLQQQQQQPQRSLTGRRKPPPGADPNPDSDPTDRTTSKSKDKKGGKDTEPPEMIMDLTQKTHIWKGLLDSFNPLDTLRELSYGVMYMYRWARGIPVDKDSRRLLDLERAFGRQRPEVPYVPTKEEEEEEKRKKDKKAKKKNKKDLSDLDSGNDDGDDDDDHKPVRNRAQEEDVAIEKGGANIDGNDDGDNYDGGGYGRSNRDRDLFVGDYGPRNDRAGTDPYYAPGFDFSNLPGLSQQQPQPQQRRTDTAYDMGYGESNYPMGTIRSGGIGGGGGATAETATVGRSVARKPVSRFAIINNATTAATNPTPAATPGPGGRPGKQQQQQRMPSVEYLDKEDAARTERATLPDIQPEPVIRKIALSGLYVDGPDSPGDSSLDIPMPMSFQQHHPLHQQLRQQQQQQQYQQQWPYQGRYDARNPGARNWGWDGEREQQNVQEREPLWQGQERSDREPVRFEHRDRDLERAAAAPPTVGTANYVLPTPVPFISTRPDPTRRDIGGHVAVEGGDLQTAVDRNYVARGDTVQRERELGKSNVDPNTSGTAVAAAAEATRIEIVDRDLGSVAPAVTAAATATTTTALQKDGSHPKDNSTSHAVPDRQFYHHREASRSDPEVSRFGLDYEESYQEEELFHPGKLGQDRFQTHYYESDPILTDQIAALAVATSTDEKELGPRQDLQHPDVQDSIDPIVAQYNQLQNRQRLQEQQRQQEELRLQREQQRQQQKEQQQQQQQQREQPRQQPLHVKAGSTSRPSQHQQATLRRRNSLESLDSDSTVSGRGAFRAHAAAVGLYNRDYGGYGVSHGSTSSSSAGGPSRENRYQRAYRYPMPLPQPVPPAQFYRFPQDRDMYERRKREQQQQQRPQQQQGRPLQLQQQQHQPLPYGAPLSTLSSAYQQGRDKRDRGYDDESRMYDRPARARQDLAYDRPYFDEEDSYSRYTQRPEPSHLAYGRADAWYQSPPPRPMDTRGAGAGLGARRPVEYGGGGGPDPELARRPMRNDYYRDDGEDLSRQGPIVEEGVLFPASRYAAPFLRDYEMQQREERRRMTGPATAAGGGGGGDVRGAGYSDRSLMAPSPLGPGVGRRRGEFQYDDGGTGVVWTRPHLPPVPRRAVARPGGSASFERS</sequence>
<feature type="region of interest" description="Disordered" evidence="5">
    <location>
        <begin position="1030"/>
        <end position="1049"/>
    </location>
</feature>
<keyword evidence="2 6" id="KW-0812">Transmembrane</keyword>
<keyword evidence="8" id="KW-1185">Reference proteome</keyword>
<feature type="compositionally biased region" description="Basic and acidic residues" evidence="5">
    <location>
        <begin position="1353"/>
        <end position="1372"/>
    </location>
</feature>
<feature type="compositionally biased region" description="Low complexity" evidence="5">
    <location>
        <begin position="1089"/>
        <end position="1105"/>
    </location>
</feature>
<feature type="region of interest" description="Disordered" evidence="5">
    <location>
        <begin position="944"/>
        <end position="980"/>
    </location>
</feature>
<feature type="region of interest" description="Disordered" evidence="5">
    <location>
        <begin position="1214"/>
        <end position="1291"/>
    </location>
</feature>
<feature type="region of interest" description="Disordered" evidence="5">
    <location>
        <begin position="482"/>
        <end position="645"/>
    </location>
</feature>
<dbReference type="InterPro" id="IPR005178">
    <property type="entry name" value="Ostalpha/TMEM184C"/>
</dbReference>
<feature type="compositionally biased region" description="Polar residues" evidence="5">
    <location>
        <begin position="352"/>
        <end position="363"/>
    </location>
</feature>
<keyword evidence="3 6" id="KW-1133">Transmembrane helix</keyword>
<feature type="compositionally biased region" description="Low complexity" evidence="5">
    <location>
        <begin position="666"/>
        <end position="681"/>
    </location>
</feature>
<feature type="compositionally biased region" description="Gly residues" evidence="5">
    <location>
        <begin position="633"/>
        <end position="643"/>
    </location>
</feature>
<feature type="region of interest" description="Disordered" evidence="5">
    <location>
        <begin position="1066"/>
        <end position="1140"/>
    </location>
</feature>
<dbReference type="PANTHER" id="PTHR23423">
    <property type="entry name" value="ORGANIC SOLUTE TRANSPORTER-RELATED"/>
    <property type="match status" value="1"/>
</dbReference>
<feature type="compositionally biased region" description="Polar residues" evidence="5">
    <location>
        <begin position="1131"/>
        <end position="1140"/>
    </location>
</feature>
<feature type="transmembrane region" description="Helical" evidence="6">
    <location>
        <begin position="39"/>
        <end position="62"/>
    </location>
</feature>
<feature type="compositionally biased region" description="Basic and acidic residues" evidence="5">
    <location>
        <begin position="527"/>
        <end position="537"/>
    </location>
</feature>